<protein>
    <submittedName>
        <fullName evidence="1">Uncharacterized protein</fullName>
    </submittedName>
</protein>
<comment type="caution">
    <text evidence="1">The sequence shown here is derived from an EMBL/GenBank/DDBJ whole genome shotgun (WGS) entry which is preliminary data.</text>
</comment>
<evidence type="ECO:0000313" key="2">
    <source>
        <dbReference type="Proteomes" id="UP000593576"/>
    </source>
</evidence>
<name>A0A7J9NBL7_GOSSC</name>
<evidence type="ECO:0000313" key="1">
    <source>
        <dbReference type="EMBL" id="MBA0880588.1"/>
    </source>
</evidence>
<gene>
    <name evidence="1" type="ORF">Goshw_005550</name>
</gene>
<dbReference type="EMBL" id="JABFAF010277787">
    <property type="protein sequence ID" value="MBA0880588.1"/>
    <property type="molecule type" value="Genomic_DNA"/>
</dbReference>
<reference evidence="1 2" key="1">
    <citation type="journal article" date="2019" name="Genome Biol. Evol.">
        <title>Insights into the evolution of the New World diploid cottons (Gossypium, subgenus Houzingenia) based on genome sequencing.</title>
        <authorList>
            <person name="Grover C.E."/>
            <person name="Arick M.A. 2nd"/>
            <person name="Thrash A."/>
            <person name="Conover J.L."/>
            <person name="Sanders W.S."/>
            <person name="Peterson D.G."/>
            <person name="Frelichowski J.E."/>
            <person name="Scheffler J.A."/>
            <person name="Scheffler B.E."/>
            <person name="Wendel J.F."/>
        </authorList>
    </citation>
    <scope>NUCLEOTIDE SEQUENCE [LARGE SCALE GENOMIC DNA]</scope>
    <source>
        <strain evidence="1">1</strain>
        <tissue evidence="1">Leaf</tissue>
    </source>
</reference>
<proteinExistence type="predicted"/>
<dbReference type="OrthoDB" id="1700619at2759"/>
<sequence length="194" mass="22264">MAWKVGRGDNISIWKNAWVLRLKNHKIQESVRNHNLDKVVDLIDPILRQWKEMITTSTFVRGKAKAILNTPLARYPREDCRVWSGEPIGDYTVRSGYRRLIMEDPSLTTDDAENTMQKLGSGIVGRDSRGFLGSKLMLNNQVPTPFFEEAVACLQNCTVGNRKGISPSSDRRGRFQEMQFGVLIFYRRARDLVF</sequence>
<keyword evidence="2" id="KW-1185">Reference proteome</keyword>
<accession>A0A7J9NBL7</accession>
<dbReference type="AlphaFoldDB" id="A0A7J9NBL7"/>
<dbReference type="Proteomes" id="UP000593576">
    <property type="component" value="Unassembled WGS sequence"/>
</dbReference>
<organism evidence="1 2">
    <name type="scientific">Gossypium schwendimanii</name>
    <name type="common">Cotton</name>
    <dbReference type="NCBI Taxonomy" id="34291"/>
    <lineage>
        <taxon>Eukaryota</taxon>
        <taxon>Viridiplantae</taxon>
        <taxon>Streptophyta</taxon>
        <taxon>Embryophyta</taxon>
        <taxon>Tracheophyta</taxon>
        <taxon>Spermatophyta</taxon>
        <taxon>Magnoliopsida</taxon>
        <taxon>eudicotyledons</taxon>
        <taxon>Gunneridae</taxon>
        <taxon>Pentapetalae</taxon>
        <taxon>rosids</taxon>
        <taxon>malvids</taxon>
        <taxon>Malvales</taxon>
        <taxon>Malvaceae</taxon>
        <taxon>Malvoideae</taxon>
        <taxon>Gossypium</taxon>
    </lineage>
</organism>